<keyword evidence="4" id="KW-1133">Transmembrane helix</keyword>
<evidence type="ECO:0000313" key="6">
    <source>
        <dbReference type="Proteomes" id="UP001176961"/>
    </source>
</evidence>
<comment type="caution">
    <text evidence="5">The sequence shown here is derived from an EMBL/GenBank/DDBJ whole genome shotgun (WGS) entry which is preliminary data.</text>
</comment>
<dbReference type="InterPro" id="IPR035957">
    <property type="entry name" value="Crust_neurohorm_sf"/>
</dbReference>
<dbReference type="Pfam" id="PF01147">
    <property type="entry name" value="Crust_neurohorm"/>
    <property type="match status" value="1"/>
</dbReference>
<feature type="transmembrane region" description="Helical" evidence="4">
    <location>
        <begin position="27"/>
        <end position="47"/>
    </location>
</feature>
<keyword evidence="4" id="KW-0812">Transmembrane</keyword>
<gene>
    <name evidence="5" type="ORF">CYNAS_LOCUS12170</name>
</gene>
<dbReference type="PROSITE" id="PS01250">
    <property type="entry name" value="CHH_MIH_GIH"/>
    <property type="match status" value="1"/>
</dbReference>
<keyword evidence="6" id="KW-1185">Reference proteome</keyword>
<protein>
    <submittedName>
        <fullName evidence="5">Uncharacterized protein</fullName>
    </submittedName>
</protein>
<dbReference type="GO" id="GO:0005576">
    <property type="term" value="C:extracellular region"/>
    <property type="evidence" value="ECO:0007669"/>
    <property type="project" value="InterPro"/>
</dbReference>
<accession>A0AA36M829</accession>
<keyword evidence="4" id="KW-0472">Membrane</keyword>
<dbReference type="GO" id="GO:0007623">
    <property type="term" value="P:circadian rhythm"/>
    <property type="evidence" value="ECO:0007669"/>
    <property type="project" value="TreeGrafter"/>
</dbReference>
<reference evidence="5" key="1">
    <citation type="submission" date="2023-07" db="EMBL/GenBank/DDBJ databases">
        <authorList>
            <consortium name="CYATHOMIX"/>
        </authorList>
    </citation>
    <scope>NUCLEOTIDE SEQUENCE</scope>
    <source>
        <strain evidence="5">N/A</strain>
    </source>
</reference>
<dbReference type="Gene3D" id="1.10.2010.10">
    <property type="entry name" value="Crustacean CHH/MIH/GIH neurohormone"/>
    <property type="match status" value="1"/>
</dbReference>
<evidence type="ECO:0000256" key="1">
    <source>
        <dbReference type="ARBA" id="ARBA00005447"/>
    </source>
</evidence>
<proteinExistence type="inferred from homology"/>
<organism evidence="5 6">
    <name type="scientific">Cylicocyclus nassatus</name>
    <name type="common">Nematode worm</name>
    <dbReference type="NCBI Taxonomy" id="53992"/>
    <lineage>
        <taxon>Eukaryota</taxon>
        <taxon>Metazoa</taxon>
        <taxon>Ecdysozoa</taxon>
        <taxon>Nematoda</taxon>
        <taxon>Chromadorea</taxon>
        <taxon>Rhabditida</taxon>
        <taxon>Rhabditina</taxon>
        <taxon>Rhabditomorpha</taxon>
        <taxon>Strongyloidea</taxon>
        <taxon>Strongylidae</taxon>
        <taxon>Cylicocyclus</taxon>
    </lineage>
</organism>
<name>A0AA36M829_CYLNA</name>
<keyword evidence="2 3" id="KW-1015">Disulfide bond</keyword>
<evidence type="ECO:0000256" key="4">
    <source>
        <dbReference type="SAM" id="Phobius"/>
    </source>
</evidence>
<comment type="similarity">
    <text evidence="1">Belongs to the arthropod CHH/MIH/GIH/VIH hormone family.</text>
</comment>
<evidence type="ECO:0000313" key="5">
    <source>
        <dbReference type="EMBL" id="CAJ0600187.1"/>
    </source>
</evidence>
<sequence length="119" mass="13959">MPRVMNANTRVVRECDSDEITMTQINIMERFGVLLLVIFLLMEPVAMKSMWKRDEKKCKVHRSPPVHHVMDQICLLCHEMFSHEAPNLRAECRANCFRNDRFTACLAMFSSKNRAERDS</sequence>
<dbReference type="PANTHER" id="PTHR35981">
    <property type="entry name" value="ION TRANSPORT PEPTIDE, ISOFORM C"/>
    <property type="match status" value="1"/>
</dbReference>
<dbReference type="PANTHER" id="PTHR35981:SF2">
    <property type="entry name" value="ION TRANSPORT PEPTIDE, ISOFORM C"/>
    <property type="match status" value="1"/>
</dbReference>
<evidence type="ECO:0000256" key="3">
    <source>
        <dbReference type="PIRSR" id="PIRSR631098-51"/>
    </source>
</evidence>
<dbReference type="SUPFAM" id="SSF81778">
    <property type="entry name" value="Crustacean CHH/MIH/GIH neurohormone"/>
    <property type="match status" value="1"/>
</dbReference>
<dbReference type="GO" id="GO:0005184">
    <property type="term" value="F:neuropeptide hormone activity"/>
    <property type="evidence" value="ECO:0007669"/>
    <property type="project" value="InterPro"/>
</dbReference>
<feature type="disulfide bond" evidence="3">
    <location>
        <begin position="74"/>
        <end position="92"/>
    </location>
</feature>
<dbReference type="Proteomes" id="UP001176961">
    <property type="component" value="Unassembled WGS sequence"/>
</dbReference>
<dbReference type="EMBL" id="CATQJL010000223">
    <property type="protein sequence ID" value="CAJ0600187.1"/>
    <property type="molecule type" value="Genomic_DNA"/>
</dbReference>
<dbReference type="InterPro" id="IPR018251">
    <property type="entry name" value="Crust_neurhormone_CS"/>
</dbReference>
<evidence type="ECO:0000256" key="2">
    <source>
        <dbReference type="ARBA" id="ARBA00023157"/>
    </source>
</evidence>
<feature type="disulfide bond" evidence="3">
    <location>
        <begin position="58"/>
        <end position="96"/>
    </location>
</feature>
<feature type="disulfide bond" evidence="3">
    <location>
        <begin position="77"/>
        <end position="105"/>
    </location>
</feature>
<dbReference type="InterPro" id="IPR031098">
    <property type="entry name" value="Crust_neurohorm"/>
</dbReference>
<dbReference type="AlphaFoldDB" id="A0AA36M829"/>